<keyword evidence="3" id="KW-0547">Nucleotide-binding</keyword>
<dbReference type="SUPFAM" id="SSF53067">
    <property type="entry name" value="Actin-like ATPase domain"/>
    <property type="match status" value="2"/>
</dbReference>
<dbReference type="InterPro" id="IPR018484">
    <property type="entry name" value="FGGY_N"/>
</dbReference>
<sequence length="499" mass="55472">MSDKAFLAIDMGASSGRHVVGLFDGRRVKLEEVYRFQNGPVEVGNRLYWDVLGQWTHIRNGLYAAGSRVNTTVASVGVDTWGVDFGLLDRNDELLGNPYHYRDHRTDGMMEKAFQIVPREEIFRQTGLQFMQLNTLYQLLAMKFAGSPLLEIADRLLMMPDLFHWMLTGEKCNEFTDATTTQFFNPVERRWATELLERFGLPTHILGPIVQPGTVLGPLRPSVAAETGLTQTQVVLPGTHDTASAVMAVPAREPCEDWPNWCYISLGTWALMGVEVKQPVITEKSLALNFTNEGGVGGTIRLLKNITGLWLVQECRRIWNQGGRSWDWEDLNRLTAESPGLVSFINPDHPMFLAPTDMPEAIREFTRRTGQSVPSTEGAVLRCALDSIAMKFRHVLGMCEELIGRRIEVIHIVGGGTKNRLLCQAAADACGRPVLAGPVEATALGNIMMQAVAAGEVGSISEAREIIRQSFPLDEYSPQNTAAWDEAFPRFLQILEADV</sequence>
<evidence type="ECO:0000256" key="2">
    <source>
        <dbReference type="ARBA" id="ARBA00022679"/>
    </source>
</evidence>
<evidence type="ECO:0000256" key="7">
    <source>
        <dbReference type="ARBA" id="ARBA00023308"/>
    </source>
</evidence>
<evidence type="ECO:0000256" key="4">
    <source>
        <dbReference type="ARBA" id="ARBA00022777"/>
    </source>
</evidence>
<dbReference type="PANTHER" id="PTHR10196:SF93">
    <property type="entry name" value="L-RHAMNULOKINASE"/>
    <property type="match status" value="1"/>
</dbReference>
<dbReference type="GO" id="GO:0005829">
    <property type="term" value="C:cytosol"/>
    <property type="evidence" value="ECO:0007669"/>
    <property type="project" value="TreeGrafter"/>
</dbReference>
<feature type="domain" description="Carbohydrate kinase FGGY N-terminal" evidence="8">
    <location>
        <begin position="7"/>
        <end position="247"/>
    </location>
</feature>
<dbReference type="GO" id="GO:0005524">
    <property type="term" value="F:ATP binding"/>
    <property type="evidence" value="ECO:0007669"/>
    <property type="project" value="UniProtKB-KW"/>
</dbReference>
<dbReference type="EC" id="2.7.1.5" evidence="10"/>
<keyword evidence="6" id="KW-1015">Disulfide bond</keyword>
<dbReference type="Pfam" id="PF00370">
    <property type="entry name" value="FGGY_N"/>
    <property type="match status" value="1"/>
</dbReference>
<comment type="similarity">
    <text evidence="1">Belongs to the FGGY kinase family.</text>
</comment>
<evidence type="ECO:0000256" key="6">
    <source>
        <dbReference type="ARBA" id="ARBA00023157"/>
    </source>
</evidence>
<evidence type="ECO:0000256" key="3">
    <source>
        <dbReference type="ARBA" id="ARBA00022741"/>
    </source>
</evidence>
<dbReference type="InterPro" id="IPR043129">
    <property type="entry name" value="ATPase_NBD"/>
</dbReference>
<dbReference type="InterPro" id="IPR000577">
    <property type="entry name" value="Carb_kinase_FGGY"/>
</dbReference>
<dbReference type="AlphaFoldDB" id="A0A286RE70"/>
<dbReference type="GO" id="GO:0008993">
    <property type="term" value="F:rhamnulokinase activity"/>
    <property type="evidence" value="ECO:0007669"/>
    <property type="project" value="UniProtKB-EC"/>
</dbReference>
<evidence type="ECO:0000256" key="1">
    <source>
        <dbReference type="ARBA" id="ARBA00009156"/>
    </source>
</evidence>
<feature type="domain" description="Carbohydrate kinase FGGY C-terminal" evidence="9">
    <location>
        <begin position="262"/>
        <end position="454"/>
    </location>
</feature>
<proteinExistence type="inferred from homology"/>
<keyword evidence="2 10" id="KW-0808">Transferase</keyword>
<dbReference type="InterPro" id="IPR013449">
    <property type="entry name" value="Rhamnulokinase"/>
</dbReference>
<dbReference type="OrthoDB" id="9761504at2"/>
<name>A0A286RE70_9BACT</name>
<reference evidence="10 11" key="1">
    <citation type="journal article" name="Front. Microbiol.">
        <title>Sugar Metabolism of the First Thermophilic Planctomycete Thermogutta terrifontis: Comparative Genomic and Transcriptomic Approaches.</title>
        <authorList>
            <person name="Elcheninov A.G."/>
            <person name="Menzel P."/>
            <person name="Gudbergsdottir S.R."/>
            <person name="Slesarev A.I."/>
            <person name="Kadnikov V.V."/>
            <person name="Krogh A."/>
            <person name="Bonch-Osmolovskaya E.A."/>
            <person name="Peng X."/>
            <person name="Kublanov I.V."/>
        </authorList>
    </citation>
    <scope>NUCLEOTIDE SEQUENCE [LARGE SCALE GENOMIC DNA]</scope>
    <source>
        <strain evidence="10 11">R1</strain>
    </source>
</reference>
<keyword evidence="11" id="KW-1185">Reference proteome</keyword>
<evidence type="ECO:0000313" key="11">
    <source>
        <dbReference type="Proteomes" id="UP000215086"/>
    </source>
</evidence>
<dbReference type="InterPro" id="IPR018485">
    <property type="entry name" value="FGGY_C"/>
</dbReference>
<dbReference type="GO" id="GO:0004370">
    <property type="term" value="F:glycerol kinase activity"/>
    <property type="evidence" value="ECO:0007669"/>
    <property type="project" value="TreeGrafter"/>
</dbReference>
<dbReference type="PIRSF" id="PIRSF000538">
    <property type="entry name" value="GlpK"/>
    <property type="match status" value="1"/>
</dbReference>
<evidence type="ECO:0000259" key="8">
    <source>
        <dbReference type="Pfam" id="PF00370"/>
    </source>
</evidence>
<dbReference type="Gene3D" id="3.30.420.40">
    <property type="match status" value="2"/>
</dbReference>
<dbReference type="CDD" id="cd07771">
    <property type="entry name" value="ASKHA_NBD_FGGY_RhaB-like"/>
    <property type="match status" value="1"/>
</dbReference>
<keyword evidence="4 10" id="KW-0418">Kinase</keyword>
<evidence type="ECO:0000259" key="9">
    <source>
        <dbReference type="Pfam" id="PF02782"/>
    </source>
</evidence>
<keyword evidence="5" id="KW-0067">ATP-binding</keyword>
<evidence type="ECO:0000256" key="5">
    <source>
        <dbReference type="ARBA" id="ARBA00022840"/>
    </source>
</evidence>
<dbReference type="KEGG" id="ttf:THTE_1631"/>
<dbReference type="Pfam" id="PF02782">
    <property type="entry name" value="FGGY_C"/>
    <property type="match status" value="1"/>
</dbReference>
<gene>
    <name evidence="10" type="ORF">THTE_1631</name>
</gene>
<dbReference type="RefSeq" id="WP_095414612.1">
    <property type="nucleotide sequence ID" value="NZ_CP018477.1"/>
</dbReference>
<dbReference type="Proteomes" id="UP000215086">
    <property type="component" value="Chromosome"/>
</dbReference>
<keyword evidence="7" id="KW-0684">Rhamnose metabolism</keyword>
<dbReference type="GO" id="GO:0006071">
    <property type="term" value="P:glycerol metabolic process"/>
    <property type="evidence" value="ECO:0007669"/>
    <property type="project" value="TreeGrafter"/>
</dbReference>
<protein>
    <submittedName>
        <fullName evidence="10">Rhamnulokinase</fullName>
        <ecNumber evidence="10">2.7.1.5</ecNumber>
    </submittedName>
</protein>
<dbReference type="EMBL" id="CP018477">
    <property type="protein sequence ID" value="ASV74233.1"/>
    <property type="molecule type" value="Genomic_DNA"/>
</dbReference>
<evidence type="ECO:0000313" key="10">
    <source>
        <dbReference type="EMBL" id="ASV74233.1"/>
    </source>
</evidence>
<dbReference type="GO" id="GO:0019301">
    <property type="term" value="P:rhamnose catabolic process"/>
    <property type="evidence" value="ECO:0007669"/>
    <property type="project" value="InterPro"/>
</dbReference>
<dbReference type="PANTHER" id="PTHR10196">
    <property type="entry name" value="SUGAR KINASE"/>
    <property type="match status" value="1"/>
</dbReference>
<organism evidence="10 11">
    <name type="scientific">Thermogutta terrifontis</name>
    <dbReference type="NCBI Taxonomy" id="1331910"/>
    <lineage>
        <taxon>Bacteria</taxon>
        <taxon>Pseudomonadati</taxon>
        <taxon>Planctomycetota</taxon>
        <taxon>Planctomycetia</taxon>
        <taxon>Pirellulales</taxon>
        <taxon>Thermoguttaceae</taxon>
        <taxon>Thermogutta</taxon>
    </lineage>
</organism>
<accession>A0A286RE70</accession>